<keyword evidence="6" id="KW-1185">Reference proteome</keyword>
<feature type="domain" description="EF-hand" evidence="4">
    <location>
        <begin position="1902"/>
        <end position="1937"/>
    </location>
</feature>
<gene>
    <name evidence="5" type="ORF">SPIL2461_LOCUS4770</name>
</gene>
<organism evidence="5 6">
    <name type="scientific">Symbiodinium pilosum</name>
    <name type="common">Dinoflagellate</name>
    <dbReference type="NCBI Taxonomy" id="2952"/>
    <lineage>
        <taxon>Eukaryota</taxon>
        <taxon>Sar</taxon>
        <taxon>Alveolata</taxon>
        <taxon>Dinophyceae</taxon>
        <taxon>Suessiales</taxon>
        <taxon>Symbiodiniaceae</taxon>
        <taxon>Symbiodinium</taxon>
    </lineage>
</organism>
<dbReference type="CDD" id="cd00051">
    <property type="entry name" value="EFh"/>
    <property type="match status" value="1"/>
</dbReference>
<keyword evidence="3" id="KW-0812">Transmembrane</keyword>
<dbReference type="InterPro" id="IPR002048">
    <property type="entry name" value="EF_hand_dom"/>
</dbReference>
<dbReference type="OrthoDB" id="415831at2759"/>
<dbReference type="Pfam" id="PF13499">
    <property type="entry name" value="EF-hand_7"/>
    <property type="match status" value="1"/>
</dbReference>
<dbReference type="SUPFAM" id="SSF47473">
    <property type="entry name" value="EF-hand"/>
    <property type="match status" value="1"/>
</dbReference>
<keyword evidence="3" id="KW-0472">Membrane</keyword>
<feature type="domain" description="EF-hand" evidence="4">
    <location>
        <begin position="1870"/>
        <end position="1897"/>
    </location>
</feature>
<comment type="caution">
    <text evidence="5">The sequence shown here is derived from an EMBL/GenBank/DDBJ whole genome shotgun (WGS) entry which is preliminary data.</text>
</comment>
<proteinExistence type="predicted"/>
<protein>
    <recommendedName>
        <fullName evidence="4">EF-hand domain-containing protein</fullName>
    </recommendedName>
</protein>
<feature type="compositionally biased region" description="Low complexity" evidence="2">
    <location>
        <begin position="344"/>
        <end position="359"/>
    </location>
</feature>
<feature type="transmembrane region" description="Helical" evidence="3">
    <location>
        <begin position="1821"/>
        <end position="1840"/>
    </location>
</feature>
<evidence type="ECO:0000256" key="1">
    <source>
        <dbReference type="ARBA" id="ARBA00022837"/>
    </source>
</evidence>
<dbReference type="PROSITE" id="PS50222">
    <property type="entry name" value="EF_HAND_2"/>
    <property type="match status" value="2"/>
</dbReference>
<evidence type="ECO:0000313" key="5">
    <source>
        <dbReference type="EMBL" id="CAE7250104.1"/>
    </source>
</evidence>
<dbReference type="EMBL" id="CAJNIZ010006446">
    <property type="protein sequence ID" value="CAE7250104.1"/>
    <property type="molecule type" value="Genomic_DNA"/>
</dbReference>
<feature type="compositionally biased region" description="Basic and acidic residues" evidence="2">
    <location>
        <begin position="328"/>
        <end position="338"/>
    </location>
</feature>
<dbReference type="PROSITE" id="PS00018">
    <property type="entry name" value="EF_HAND_1"/>
    <property type="match status" value="2"/>
</dbReference>
<dbReference type="Proteomes" id="UP000649617">
    <property type="component" value="Unassembled WGS sequence"/>
</dbReference>
<sequence length="1939" mass="214157">MRYALSGATRAWISLDDESRRQWVTEQYEDFVRDAPPTWRAHLPSYVCAEETGLSSQPQEVHEHVAELLDAGLLMPEDLLCPDDLQRFRPAPSMAMDSAGSAQPPAHVKAEVPLCPVKRELQKQQPRQLRRQDIKVSGEDMERHLTKDIAHLYEPYTRSMLNFVQVLRGLCSVCRLWHKDGWPQRVAVLSGDDEARTQLLEMQVAAPMLLAVLQSPNHWSLMAVHKHAEGVDALHYDTLGDKVCYDHGLAILTYLRESGWLQSIPPLQQASVPPQGDPWSCGHRVVILSDLILDALSSQGRLPPNVAELPSALVDTLITSSVRARQMKAEKLKREAPCDRLPPAKKQASSSACPASSPKRVVDDDFDNEPCTPPPTRRRCIEPSSGSMSTPPKRGIRPSRLAVAKAQAAAAKHKAASPERKKTSVCAPILTHAEFQHAHYEQQQAPPKGHWKAFLKATQDPSLTIVRRVCSRLRQQGVAEPACEPAVAQQPQEQAIVAVAAASPPRTPVGKGRPRRDEPANARFNLRSYLKSRRSEVYAETPGSWTSNVEYHCRACQRDIKFCRSTDIAKLHKHKQGQKHRRGLVRLGLIQPVAEEADEAGVEAAVVPAQPRCKGVRIDNPLRMPRTIYASGEHDPMENVIFETSNEGGSVRARNCEGTCAGAQHACAACLKVAKSKDFRAAVAVKAYEMDLCMLCHKALHESEDAAASFKQHIRTRDYMLTGLAGGNFQTFERAESPLELARKVRNRFDSTPLWRMSEAWKAYLSTHLSKAPLHFDTDPEAAAHTALTSALSTAVLQGRAKALDLQLAARVAGGALRGDALVQGLVTTFLQQTRQEMARPGSNRHLEDLQGVAEAFQVLGRTKEWDKLLKAFRLNPRALPRLTLDAPRFPAAFGSLSSFDQVKASFSRAASILRAVNTRLHLMFDETVWAPGVEQVRHMRDGLDFLVGGVWDRHPSDTFHMVCAETLAGDVGHVPADKLARLTLHFCVQRPDSRKAVIDTCTLPRQYGGSSAQETFELLADYLEAVTEAASGLPPQSIAFDGATLNSLVNAAFGGLVSQEVLQSLPWFQNCEVIKVPRCKQWPYGYLVYRSEPRADRFMASAFNGAYHVQKRLSLQFLGCTRKVTFGALLVECAPLLGHGIPFKVYAGSDIMSDAAAVMRLSMPYLQRSCLTLGLHVAAFIAALQASYTTASKVLDKQQQCINAFTMFYLMAMHVCFNQRIYGSLWQGYTLSAQTIKNSCLLAAHSVHGTMSHIEPALCQELGIEHYFALLKKPFRGAPSVKDCVQGTARAVLEQIRAMDGEKLQVTHTDKSRDALDAATVARCSAAAFNASVRFFACLSVDLSLDEAVRVFETWYRKKGHAFFGAVTSESSPEDFLFEEVNVEEMSDYMGVPHKADCEVVQAVQDRAALQEELSSLHVEVEGGAEASAPATADVETDPDTIFGKPDEESKGCAQPLTLIDIVQRAMATKKESFDLGDAGGQGDRACLLRAKTLLTPMRQFIRMIRCEESILSQASIEGGVPAGNDWNRREHLLAVARRNAQLSRIRVSRFQMWADAQKKLSAELTEIVGGKEGLVPVDTYRPCVSEALPQVLAVRDVSGNPCVALTLCVYRGAVLRSPAKPSQRIRTSKPMPGNLPAAATKLIHALKMHEENGEHIASCTGQVLLLQPSESHVFGELRAEEVKPTAIRIHLRLSKASSDAMRVLASGKHPLPILPSENNASDAAAVDVEEEQELTRAAAAEPRVLFNDRSFMRGTHEQNLDKFFEGLRREYESYGHAFVDSNEMVMLKRPTPWASLRLRIPSCCLKMCGDLKGYKFSKAITLLAFLLLGNVCLLMFVVERDGLIEFSEFVATCLPSARELFAVSLQMAFHSFDTNSDGTLDRSEIAQLLQSGQIEETHLPKTKTVQEMVEELDLDHNGVISFSEFQHYFMNVDAGHA</sequence>
<dbReference type="InterPro" id="IPR011992">
    <property type="entry name" value="EF-hand-dom_pair"/>
</dbReference>
<evidence type="ECO:0000256" key="2">
    <source>
        <dbReference type="SAM" id="MobiDB-lite"/>
    </source>
</evidence>
<accession>A0A812LPW2</accession>
<dbReference type="GO" id="GO:0005509">
    <property type="term" value="F:calcium ion binding"/>
    <property type="evidence" value="ECO:0007669"/>
    <property type="project" value="InterPro"/>
</dbReference>
<dbReference type="SMART" id="SM00054">
    <property type="entry name" value="EFh"/>
    <property type="match status" value="2"/>
</dbReference>
<feature type="region of interest" description="Disordered" evidence="2">
    <location>
        <begin position="328"/>
        <end position="396"/>
    </location>
</feature>
<reference evidence="5" key="1">
    <citation type="submission" date="2021-02" db="EMBL/GenBank/DDBJ databases">
        <authorList>
            <person name="Dougan E. K."/>
            <person name="Rhodes N."/>
            <person name="Thang M."/>
            <person name="Chan C."/>
        </authorList>
    </citation>
    <scope>NUCLEOTIDE SEQUENCE</scope>
</reference>
<evidence type="ECO:0000259" key="4">
    <source>
        <dbReference type="PROSITE" id="PS50222"/>
    </source>
</evidence>
<evidence type="ECO:0000313" key="6">
    <source>
        <dbReference type="Proteomes" id="UP000649617"/>
    </source>
</evidence>
<keyword evidence="3" id="KW-1133">Transmembrane helix</keyword>
<dbReference type="Gene3D" id="1.10.238.10">
    <property type="entry name" value="EF-hand"/>
    <property type="match status" value="1"/>
</dbReference>
<keyword evidence="1" id="KW-0106">Calcium</keyword>
<dbReference type="InterPro" id="IPR018247">
    <property type="entry name" value="EF_Hand_1_Ca_BS"/>
</dbReference>
<evidence type="ECO:0000256" key="3">
    <source>
        <dbReference type="SAM" id="Phobius"/>
    </source>
</evidence>
<dbReference type="Gene3D" id="3.40.395.10">
    <property type="entry name" value="Adenoviral Proteinase, Chain A"/>
    <property type="match status" value="1"/>
</dbReference>
<name>A0A812LPW2_SYMPI</name>